<dbReference type="AlphaFoldDB" id="A0A814QXH0"/>
<evidence type="ECO:0000313" key="14">
    <source>
        <dbReference type="EMBL" id="CAF1125827.1"/>
    </source>
</evidence>
<dbReference type="PANTHER" id="PTHR24028">
    <property type="entry name" value="CADHERIN-87A"/>
    <property type="match status" value="1"/>
</dbReference>
<evidence type="ECO:0000256" key="6">
    <source>
        <dbReference type="ARBA" id="ARBA00022837"/>
    </source>
</evidence>
<dbReference type="SMART" id="SM00112">
    <property type="entry name" value="CA"/>
    <property type="match status" value="3"/>
</dbReference>
<dbReference type="Gene3D" id="2.60.40.60">
    <property type="entry name" value="Cadherins"/>
    <property type="match status" value="4"/>
</dbReference>
<dbReference type="PRINTS" id="PR00205">
    <property type="entry name" value="CADHERIN"/>
</dbReference>
<keyword evidence="5" id="KW-0677">Repeat</keyword>
<dbReference type="EMBL" id="CAJNOU010000971">
    <property type="protein sequence ID" value="CAF1125827.1"/>
    <property type="molecule type" value="Genomic_DNA"/>
</dbReference>
<organism evidence="14 15">
    <name type="scientific">Rotaria sordida</name>
    <dbReference type="NCBI Taxonomy" id="392033"/>
    <lineage>
        <taxon>Eukaryota</taxon>
        <taxon>Metazoa</taxon>
        <taxon>Spiralia</taxon>
        <taxon>Gnathifera</taxon>
        <taxon>Rotifera</taxon>
        <taxon>Eurotatoria</taxon>
        <taxon>Bdelloidea</taxon>
        <taxon>Philodinida</taxon>
        <taxon>Philodinidae</taxon>
        <taxon>Rotaria</taxon>
    </lineage>
</organism>
<evidence type="ECO:0000256" key="12">
    <source>
        <dbReference type="SAM" id="Phobius"/>
    </source>
</evidence>
<accession>A0A814QXH0</accession>
<evidence type="ECO:0000256" key="7">
    <source>
        <dbReference type="ARBA" id="ARBA00022989"/>
    </source>
</evidence>
<name>A0A814QXH0_9BILA</name>
<dbReference type="InterPro" id="IPR002126">
    <property type="entry name" value="Cadherin-like_dom"/>
</dbReference>
<dbReference type="GO" id="GO:0007156">
    <property type="term" value="P:homophilic cell adhesion via plasma membrane adhesion molecules"/>
    <property type="evidence" value="ECO:0007669"/>
    <property type="project" value="InterPro"/>
</dbReference>
<dbReference type="PROSITE" id="PS50268">
    <property type="entry name" value="CADHERIN_2"/>
    <property type="match status" value="3"/>
</dbReference>
<dbReference type="InterPro" id="IPR050174">
    <property type="entry name" value="Protocadherin/Cadherin-CA"/>
</dbReference>
<evidence type="ECO:0000256" key="1">
    <source>
        <dbReference type="ARBA" id="ARBA00004251"/>
    </source>
</evidence>
<keyword evidence="9" id="KW-0325">Glycoprotein</keyword>
<sequence length="779" mass="89235">MLIFYLILIISISAYDNNTIRIYIHEELPLNTLIYSSISLTNNLQWLPSSYLFQTYFYLNENQSLYTTNQIINREEFCEKKLCYCSECLINLNFLQTFSLYNISIRTIQIIIKDINDHSPTFKKSFLQLPIAENLPIDYEIPLESAIDYDYGLLSIQNYELYPIINNPFVLIKRSKPILKLKKILDREIKSNYLLKLIAYDGGQPSLSGEQNIEIIITDVNDNAPIFDQIIYRKSLPENQLIDSMIFQIHANDYDEGENARLNYSIDYQSNLFYINEKTGEIYLKKSLDYEKQRSYSITIKAHDHGIPQLNNYATLIIDVTDVNDHVPNVLLTEVNGTIMNNYQINLSECISKDIPLLYIYVTDDDSGDNSRISCTLNDTHIPLLYIYVTDDDSGDNSRISCTLNDTRLSLIILTTNAYSLQISGLPLFDYELEQSVIVHLQCTDFGKPTLSTSIFFHIKIDDCNDNPPDIIFPLQFNQSLLIPYETTKIPFIITQFIIQDRDRFQSNIFSYSFDVSPLLNLSLTNNGTLILCSMPSITGLFIINVTVYDIGNLTNIISIPINIYSIYETLEIKNFNIENTSLILLLIFFIIIFLAAILISICFLIACLLRSNKIKSSRNSIRNSSCDESTNSSNERTGSSQKTTIEVLEDTTNSSNRVYQYDLKQAAAAAVDMKVINTSDIHQRDFGYSEKVERYLTHLNNRVTGIDRDEGVYGSSDISSDHATQQLTLRPSSISSIHSSQQAYQDSLKRFEQLYSFVEHHQKTNLHTTAFSSDSLIV</sequence>
<evidence type="ECO:0000256" key="11">
    <source>
        <dbReference type="SAM" id="MobiDB-lite"/>
    </source>
</evidence>
<dbReference type="GO" id="GO:0005509">
    <property type="term" value="F:calcium ion binding"/>
    <property type="evidence" value="ECO:0007669"/>
    <property type="project" value="UniProtKB-UniRule"/>
</dbReference>
<dbReference type="InterPro" id="IPR015919">
    <property type="entry name" value="Cadherin-like_sf"/>
</dbReference>
<comment type="subcellular location">
    <subcellularLocation>
        <location evidence="1">Cell membrane</location>
        <topology evidence="1">Single-pass type I membrane protein</topology>
    </subcellularLocation>
</comment>
<dbReference type="CDD" id="cd11304">
    <property type="entry name" value="Cadherin_repeat"/>
    <property type="match status" value="2"/>
</dbReference>
<keyword evidence="2" id="KW-1003">Cell membrane</keyword>
<protein>
    <recommendedName>
        <fullName evidence="13">Cadherin domain-containing protein</fullName>
    </recommendedName>
</protein>
<keyword evidence="7 12" id="KW-1133">Transmembrane helix</keyword>
<evidence type="ECO:0000259" key="13">
    <source>
        <dbReference type="PROSITE" id="PS50268"/>
    </source>
</evidence>
<keyword evidence="6 10" id="KW-0106">Calcium</keyword>
<dbReference type="FunFam" id="2.60.40.60:FF:000007">
    <property type="entry name" value="Protocadherin alpha 2"/>
    <property type="match status" value="1"/>
</dbReference>
<dbReference type="Pfam" id="PF00028">
    <property type="entry name" value="Cadherin"/>
    <property type="match status" value="1"/>
</dbReference>
<evidence type="ECO:0000256" key="8">
    <source>
        <dbReference type="ARBA" id="ARBA00023136"/>
    </source>
</evidence>
<feature type="domain" description="Cadherin" evidence="13">
    <location>
        <begin position="123"/>
        <end position="227"/>
    </location>
</feature>
<evidence type="ECO:0000256" key="5">
    <source>
        <dbReference type="ARBA" id="ARBA00022737"/>
    </source>
</evidence>
<dbReference type="PROSITE" id="PS00232">
    <property type="entry name" value="CADHERIN_1"/>
    <property type="match status" value="3"/>
</dbReference>
<keyword evidence="3 12" id="KW-0812">Transmembrane</keyword>
<feature type="compositionally biased region" description="Polar residues" evidence="11">
    <location>
        <begin position="627"/>
        <end position="646"/>
    </location>
</feature>
<feature type="transmembrane region" description="Helical" evidence="12">
    <location>
        <begin position="583"/>
        <end position="610"/>
    </location>
</feature>
<feature type="domain" description="Cadherin" evidence="13">
    <location>
        <begin position="339"/>
        <end position="471"/>
    </location>
</feature>
<dbReference type="SUPFAM" id="SSF49313">
    <property type="entry name" value="Cadherin-like"/>
    <property type="match status" value="3"/>
</dbReference>
<feature type="domain" description="Cadherin" evidence="13">
    <location>
        <begin position="228"/>
        <end position="330"/>
    </location>
</feature>
<feature type="region of interest" description="Disordered" evidence="11">
    <location>
        <begin position="620"/>
        <end position="646"/>
    </location>
</feature>
<reference evidence="14" key="1">
    <citation type="submission" date="2021-02" db="EMBL/GenBank/DDBJ databases">
        <authorList>
            <person name="Nowell W R."/>
        </authorList>
    </citation>
    <scope>NUCLEOTIDE SEQUENCE</scope>
</reference>
<comment type="caution">
    <text evidence="14">The sequence shown here is derived from an EMBL/GenBank/DDBJ whole genome shotgun (WGS) entry which is preliminary data.</text>
</comment>
<keyword evidence="4" id="KW-0732">Signal</keyword>
<evidence type="ECO:0000313" key="15">
    <source>
        <dbReference type="Proteomes" id="UP000663889"/>
    </source>
</evidence>
<dbReference type="Proteomes" id="UP000663889">
    <property type="component" value="Unassembled WGS sequence"/>
</dbReference>
<proteinExistence type="predicted"/>
<evidence type="ECO:0000256" key="2">
    <source>
        <dbReference type="ARBA" id="ARBA00022475"/>
    </source>
</evidence>
<dbReference type="InterPro" id="IPR020894">
    <property type="entry name" value="Cadherin_CS"/>
</dbReference>
<dbReference type="FunFam" id="2.60.40.60:FF:000020">
    <property type="entry name" value="Dachsous cadherin-related 1b"/>
    <property type="match status" value="1"/>
</dbReference>
<evidence type="ECO:0000256" key="4">
    <source>
        <dbReference type="ARBA" id="ARBA00022729"/>
    </source>
</evidence>
<gene>
    <name evidence="14" type="ORF">SEV965_LOCUS17153</name>
</gene>
<evidence type="ECO:0000256" key="10">
    <source>
        <dbReference type="PROSITE-ProRule" id="PRU00043"/>
    </source>
</evidence>
<dbReference type="GO" id="GO:0005886">
    <property type="term" value="C:plasma membrane"/>
    <property type="evidence" value="ECO:0007669"/>
    <property type="project" value="UniProtKB-SubCell"/>
</dbReference>
<evidence type="ECO:0000256" key="3">
    <source>
        <dbReference type="ARBA" id="ARBA00022692"/>
    </source>
</evidence>
<evidence type="ECO:0000256" key="9">
    <source>
        <dbReference type="ARBA" id="ARBA00023180"/>
    </source>
</evidence>
<dbReference type="PANTHER" id="PTHR24028:SF146">
    <property type="entry name" value="CADHERIN 96CB, ISOFORM D-RELATED"/>
    <property type="match status" value="1"/>
</dbReference>
<keyword evidence="8 12" id="KW-0472">Membrane</keyword>